<feature type="transmembrane region" description="Helical" evidence="1">
    <location>
        <begin position="51"/>
        <end position="70"/>
    </location>
</feature>
<keyword evidence="1" id="KW-0812">Transmembrane</keyword>
<evidence type="ECO:0000313" key="4">
    <source>
        <dbReference type="EMBL" id="GIF18207.1"/>
    </source>
</evidence>
<keyword evidence="5" id="KW-1185">Reference proteome</keyword>
<sequence length="673" mass="74438">MWPHGRFSGGFVGVDIFFVISGFLITSHLLGHVPTNLRGLLDFWARRVRRLLPASLAVLVATAVAAWWWLPETEWADTARQVRAAATYWVNWQLAGDSIDYFGAGKPASPVQHYWSLSVEEQFYLVWPLLILVLTWVGWRCRDRRWLYFSGLLVVVGASFWWSVTYTKTFPAAAYFVTTTRVWELGAGGLLAVAAPVVARMLATRWGERARVPLAYAGWLVMGAAVLRFSETTAIPGWRAAVPVVGALLVIAANAPLDWYPVRALQWLGDHSYSIYLWHWPLLIIEPAALHSARGSKDDVAIIVATLVLAALTKRFLEDPVRTMAWWRRPVPTYAMGATGMAVVIALAGTWIGVENRRQDDYQRQLAAKLRGTVPCFGAAALDPGSNCGRTLNGEYVPNSSTWQVGAISESKPGLDSQKCNSAAHEWVVTRCDAGDLSSPVTVVLAGNSHALQWLEAVSSIAETEHWHLITYYAEGCPLAAWPRKYFMPQFARCADWEEAVLGSIVQLKPTLVVTSNLGYNFQFNGWFKPNINGFKAVDAYTAAYKRLSKAGIKTLVINDAPASSGSDKSDPAKFPNADPIRCLEAHPTDYAPCSAPRTDWEYRDPAVDAVKRIRSPRITSIDLNDHICGPKICDAVIGGVRVRQDYSHLTGTYVHTLIPYLRPALLALITDA</sequence>
<keyword evidence="1" id="KW-0472">Membrane</keyword>
<evidence type="ECO:0000259" key="2">
    <source>
        <dbReference type="Pfam" id="PF01757"/>
    </source>
</evidence>
<dbReference type="InterPro" id="IPR002656">
    <property type="entry name" value="Acyl_transf_3_dom"/>
</dbReference>
<feature type="transmembrane region" description="Helical" evidence="1">
    <location>
        <begin position="214"/>
        <end position="230"/>
    </location>
</feature>
<dbReference type="InterPro" id="IPR050879">
    <property type="entry name" value="Acyltransferase_3"/>
</dbReference>
<feature type="domain" description="Acyltransferase 3" evidence="2">
    <location>
        <begin position="9"/>
        <end position="284"/>
    </location>
</feature>
<gene>
    <name evidence="4" type="ORF">Ate02nite_09370</name>
</gene>
<reference evidence="4" key="1">
    <citation type="submission" date="2021-01" db="EMBL/GenBank/DDBJ databases">
        <title>Whole genome shotgun sequence of Actinoplanes tereljensis NBRC 105297.</title>
        <authorList>
            <person name="Komaki H."/>
            <person name="Tamura T."/>
        </authorList>
    </citation>
    <scope>NUCLEOTIDE SEQUENCE</scope>
    <source>
        <strain evidence="4">NBRC 105297</strain>
    </source>
</reference>
<feature type="domain" description="SGNH" evidence="3">
    <location>
        <begin position="428"/>
        <end position="662"/>
    </location>
</feature>
<evidence type="ECO:0000259" key="3">
    <source>
        <dbReference type="Pfam" id="PF19040"/>
    </source>
</evidence>
<feature type="transmembrane region" description="Helical" evidence="1">
    <location>
        <begin position="146"/>
        <end position="162"/>
    </location>
</feature>
<feature type="transmembrane region" description="Helical" evidence="1">
    <location>
        <begin position="12"/>
        <end position="30"/>
    </location>
</feature>
<dbReference type="Pfam" id="PF01757">
    <property type="entry name" value="Acyl_transf_3"/>
    <property type="match status" value="1"/>
</dbReference>
<comment type="caution">
    <text evidence="4">The sequence shown here is derived from an EMBL/GenBank/DDBJ whole genome shotgun (WGS) entry which is preliminary data.</text>
</comment>
<keyword evidence="4" id="KW-0808">Transferase</keyword>
<keyword evidence="1" id="KW-1133">Transmembrane helix</keyword>
<dbReference type="GO" id="GO:0016747">
    <property type="term" value="F:acyltransferase activity, transferring groups other than amino-acyl groups"/>
    <property type="evidence" value="ECO:0007669"/>
    <property type="project" value="InterPro"/>
</dbReference>
<proteinExistence type="predicted"/>
<feature type="transmembrane region" description="Helical" evidence="1">
    <location>
        <begin position="236"/>
        <end position="257"/>
    </location>
</feature>
<dbReference type="EMBL" id="BOMY01000006">
    <property type="protein sequence ID" value="GIF18207.1"/>
    <property type="molecule type" value="Genomic_DNA"/>
</dbReference>
<dbReference type="PANTHER" id="PTHR23028:SF53">
    <property type="entry name" value="ACYL_TRANSF_3 DOMAIN-CONTAINING PROTEIN"/>
    <property type="match status" value="1"/>
</dbReference>
<feature type="transmembrane region" description="Helical" evidence="1">
    <location>
        <begin position="300"/>
        <end position="317"/>
    </location>
</feature>
<dbReference type="GO" id="GO:0016020">
    <property type="term" value="C:membrane"/>
    <property type="evidence" value="ECO:0007669"/>
    <property type="project" value="TreeGrafter"/>
</dbReference>
<accession>A0A919NI59</accession>
<evidence type="ECO:0000313" key="5">
    <source>
        <dbReference type="Proteomes" id="UP000623608"/>
    </source>
</evidence>
<organism evidence="4 5">
    <name type="scientific">Paractinoplanes tereljensis</name>
    <dbReference type="NCBI Taxonomy" id="571912"/>
    <lineage>
        <taxon>Bacteria</taxon>
        <taxon>Bacillati</taxon>
        <taxon>Actinomycetota</taxon>
        <taxon>Actinomycetes</taxon>
        <taxon>Micromonosporales</taxon>
        <taxon>Micromonosporaceae</taxon>
        <taxon>Paractinoplanes</taxon>
    </lineage>
</organism>
<dbReference type="Pfam" id="PF19040">
    <property type="entry name" value="SGNH"/>
    <property type="match status" value="1"/>
</dbReference>
<name>A0A919NI59_9ACTN</name>
<evidence type="ECO:0000256" key="1">
    <source>
        <dbReference type="SAM" id="Phobius"/>
    </source>
</evidence>
<dbReference type="InterPro" id="IPR043968">
    <property type="entry name" value="SGNH"/>
</dbReference>
<protein>
    <submittedName>
        <fullName evidence="4">Acyltransferase</fullName>
    </submittedName>
</protein>
<dbReference type="AlphaFoldDB" id="A0A919NI59"/>
<dbReference type="Proteomes" id="UP000623608">
    <property type="component" value="Unassembled WGS sequence"/>
</dbReference>
<feature type="transmembrane region" description="Helical" evidence="1">
    <location>
        <begin position="333"/>
        <end position="354"/>
    </location>
</feature>
<dbReference type="PANTHER" id="PTHR23028">
    <property type="entry name" value="ACETYLTRANSFERASE"/>
    <property type="match status" value="1"/>
</dbReference>
<feature type="transmembrane region" description="Helical" evidence="1">
    <location>
        <begin position="182"/>
        <end position="202"/>
    </location>
</feature>
<keyword evidence="4" id="KW-0012">Acyltransferase</keyword>
<feature type="transmembrane region" description="Helical" evidence="1">
    <location>
        <begin position="122"/>
        <end position="139"/>
    </location>
</feature>
<dbReference type="GO" id="GO:0009103">
    <property type="term" value="P:lipopolysaccharide biosynthetic process"/>
    <property type="evidence" value="ECO:0007669"/>
    <property type="project" value="TreeGrafter"/>
</dbReference>